<dbReference type="InParanoid" id="A0A263CZH2"/>
<accession>A0A263CZH2</accession>
<reference evidence="6 7" key="1">
    <citation type="submission" date="2017-07" db="EMBL/GenBank/DDBJ databases">
        <title>Amycolatopsis antarcticus sp. nov., isolated from the surface of an Antarcticus brown macroalga.</title>
        <authorList>
            <person name="Wang J."/>
            <person name="Leiva S."/>
            <person name="Huang J."/>
            <person name="Huang Y."/>
        </authorList>
    </citation>
    <scope>NUCLEOTIDE SEQUENCE [LARGE SCALE GENOMIC DNA]</scope>
    <source>
        <strain evidence="6 7">AU-G6</strain>
    </source>
</reference>
<dbReference type="PANTHER" id="PTHR42847">
    <property type="entry name" value="ALKANESULFONATE MONOOXYGENASE"/>
    <property type="match status" value="1"/>
</dbReference>
<sequence length="291" mass="31199">MTERAFRFGVNMVASAARDEWVAKCRLAESMGYDVVTVADHLGMPPPFPAMVLAAEATEHVRVGTFVLNAAFYNPTLLAREITGTDQFTGGRTEIGLGAGYVREEFETAGIPWPGAGERVDHLERTVARLRELFADESHQPRPVRPEGPPLLLGGRGDRMLRLAARTADVVGFTGVAPGPDGAPLRLADAGSVAERVDFARTALAGRDAELNVLVQRVVPTADRTAEAAGLAAQLGDLTAKQVLDLPTLLIGTPEQIAGQVRANRERFGFSYVTVLEDSMAAFAPVIELLR</sequence>
<keyword evidence="4" id="KW-0503">Monooxygenase</keyword>
<evidence type="ECO:0000259" key="5">
    <source>
        <dbReference type="Pfam" id="PF00296"/>
    </source>
</evidence>
<dbReference type="NCBIfam" id="TIGR03621">
    <property type="entry name" value="F420_MSMEG_2516"/>
    <property type="match status" value="1"/>
</dbReference>
<evidence type="ECO:0000256" key="2">
    <source>
        <dbReference type="ARBA" id="ARBA00022643"/>
    </source>
</evidence>
<keyword evidence="3" id="KW-0560">Oxidoreductase</keyword>
<organism evidence="6 7">
    <name type="scientific">Amycolatopsis antarctica</name>
    <dbReference type="NCBI Taxonomy" id="1854586"/>
    <lineage>
        <taxon>Bacteria</taxon>
        <taxon>Bacillati</taxon>
        <taxon>Actinomycetota</taxon>
        <taxon>Actinomycetes</taxon>
        <taxon>Pseudonocardiales</taxon>
        <taxon>Pseudonocardiaceae</taxon>
        <taxon>Amycolatopsis</taxon>
    </lineage>
</organism>
<keyword evidence="1" id="KW-0285">Flavoprotein</keyword>
<evidence type="ECO:0000313" key="6">
    <source>
        <dbReference type="EMBL" id="OZM71369.1"/>
    </source>
</evidence>
<dbReference type="CDD" id="cd01097">
    <property type="entry name" value="Tetrahydromethanopterin_reductase"/>
    <property type="match status" value="1"/>
</dbReference>
<dbReference type="Gene3D" id="3.20.20.30">
    <property type="entry name" value="Luciferase-like domain"/>
    <property type="match status" value="1"/>
</dbReference>
<evidence type="ECO:0000256" key="1">
    <source>
        <dbReference type="ARBA" id="ARBA00022630"/>
    </source>
</evidence>
<dbReference type="SUPFAM" id="SSF51679">
    <property type="entry name" value="Bacterial luciferase-like"/>
    <property type="match status" value="1"/>
</dbReference>
<evidence type="ECO:0000256" key="3">
    <source>
        <dbReference type="ARBA" id="ARBA00023002"/>
    </source>
</evidence>
<dbReference type="InterPro" id="IPR036661">
    <property type="entry name" value="Luciferase-like_sf"/>
</dbReference>
<dbReference type="PANTHER" id="PTHR42847:SF4">
    <property type="entry name" value="ALKANESULFONATE MONOOXYGENASE-RELATED"/>
    <property type="match status" value="1"/>
</dbReference>
<dbReference type="GO" id="GO:0046306">
    <property type="term" value="P:alkanesulfonate catabolic process"/>
    <property type="evidence" value="ECO:0007669"/>
    <property type="project" value="TreeGrafter"/>
</dbReference>
<evidence type="ECO:0000256" key="4">
    <source>
        <dbReference type="ARBA" id="ARBA00023033"/>
    </source>
</evidence>
<dbReference type="OrthoDB" id="4288123at2"/>
<dbReference type="GO" id="GO:0008726">
    <property type="term" value="F:alkanesulfonate monooxygenase activity"/>
    <property type="evidence" value="ECO:0007669"/>
    <property type="project" value="TreeGrafter"/>
</dbReference>
<dbReference type="Pfam" id="PF00296">
    <property type="entry name" value="Bac_luciferase"/>
    <property type="match status" value="1"/>
</dbReference>
<dbReference type="AlphaFoldDB" id="A0A263CZH2"/>
<gene>
    <name evidence="6" type="ORF">CFN78_19580</name>
</gene>
<proteinExistence type="predicted"/>
<protein>
    <submittedName>
        <fullName evidence="6">F420-dependent oxidoreductase</fullName>
    </submittedName>
</protein>
<comment type="caution">
    <text evidence="6">The sequence shown here is derived from an EMBL/GenBank/DDBJ whole genome shotgun (WGS) entry which is preliminary data.</text>
</comment>
<dbReference type="InterPro" id="IPR011251">
    <property type="entry name" value="Luciferase-like_dom"/>
</dbReference>
<dbReference type="RefSeq" id="WP_094864317.1">
    <property type="nucleotide sequence ID" value="NZ_NKYE01000013.1"/>
</dbReference>
<dbReference type="Proteomes" id="UP000242444">
    <property type="component" value="Unassembled WGS sequence"/>
</dbReference>
<evidence type="ECO:0000313" key="7">
    <source>
        <dbReference type="Proteomes" id="UP000242444"/>
    </source>
</evidence>
<keyword evidence="2" id="KW-0288">FMN</keyword>
<name>A0A263CZH2_9PSEU</name>
<feature type="domain" description="Luciferase-like" evidence="5">
    <location>
        <begin position="11"/>
        <end position="232"/>
    </location>
</feature>
<dbReference type="InterPro" id="IPR019923">
    <property type="entry name" value="Lucif-like_OxRdtase_MSMEG_2516"/>
</dbReference>
<keyword evidence="7" id="KW-1185">Reference proteome</keyword>
<dbReference type="EMBL" id="NKYE01000013">
    <property type="protein sequence ID" value="OZM71369.1"/>
    <property type="molecule type" value="Genomic_DNA"/>
</dbReference>
<dbReference type="InterPro" id="IPR050172">
    <property type="entry name" value="SsuD_RutA_monooxygenase"/>
</dbReference>